<evidence type="ECO:0008006" key="2">
    <source>
        <dbReference type="Google" id="ProtNLM"/>
    </source>
</evidence>
<dbReference type="PROSITE" id="PS51257">
    <property type="entry name" value="PROKAR_LIPOPROTEIN"/>
    <property type="match status" value="1"/>
</dbReference>
<protein>
    <recommendedName>
        <fullName evidence="2">Lipoprotein</fullName>
    </recommendedName>
</protein>
<dbReference type="EMBL" id="UINC01010496">
    <property type="protein sequence ID" value="SVA46663.1"/>
    <property type="molecule type" value="Genomic_DNA"/>
</dbReference>
<sequence length="249" mass="28162">MKKQVISGLILITFAVSSCVNIATYEAPDSSLKPLQSKIKRIILHEDSIAAEDDSLDMRRYFFNALANRLSSMKDYEVIIIKTGNPLPTLNDNKGSIWITGNIWSRRTEMSGQNANIKSMFRSTMNTSSSWDVLEHLNWNQQSFMSFTNLYFIELTENPRLLRSVITASNFSSAKVQGDLGTMQNQEVKRVEFTDPDNKAKSFFGSGSTDARLAAGYHVVSIPFNYKNWQSSIKQLAEASVEKYFPVKQ</sequence>
<reference evidence="1" key="1">
    <citation type="submission" date="2018-05" db="EMBL/GenBank/DDBJ databases">
        <authorList>
            <person name="Lanie J.A."/>
            <person name="Ng W.-L."/>
            <person name="Kazmierczak K.M."/>
            <person name="Andrzejewski T.M."/>
            <person name="Davidsen T.M."/>
            <person name="Wayne K.J."/>
            <person name="Tettelin H."/>
            <person name="Glass J.I."/>
            <person name="Rusch D."/>
            <person name="Podicherti R."/>
            <person name="Tsui H.-C.T."/>
            <person name="Winkler M.E."/>
        </authorList>
    </citation>
    <scope>NUCLEOTIDE SEQUENCE</scope>
</reference>
<proteinExistence type="predicted"/>
<evidence type="ECO:0000313" key="1">
    <source>
        <dbReference type="EMBL" id="SVA46663.1"/>
    </source>
</evidence>
<name>A0A381W439_9ZZZZ</name>
<dbReference type="AlphaFoldDB" id="A0A381W439"/>
<accession>A0A381W439</accession>
<gene>
    <name evidence="1" type="ORF">METZ01_LOCUS99517</name>
</gene>
<organism evidence="1">
    <name type="scientific">marine metagenome</name>
    <dbReference type="NCBI Taxonomy" id="408172"/>
    <lineage>
        <taxon>unclassified sequences</taxon>
        <taxon>metagenomes</taxon>
        <taxon>ecological metagenomes</taxon>
    </lineage>
</organism>